<sequence>MILTVQKLFHHVSHTLFKFHLDPKYATSEDLYLRDPLQVATRKEIKHCHHVSQVLSSKHTQQKFSSNANSAATQIQQQHKFSGNANSAVGHSATQIKRLEFSDATFGSWTFGDANSAAGDLATQTSSSPRNFIIQISPRNSDFTSKIQIFAHELRQSLTGQISRL</sequence>
<keyword evidence="2" id="KW-1185">Reference proteome</keyword>
<protein>
    <submittedName>
        <fullName evidence="1">Uncharacterized protein</fullName>
    </submittedName>
</protein>
<gene>
    <name evidence="1" type="ORF">F511_20561</name>
</gene>
<dbReference type="EMBL" id="KV004564">
    <property type="protein sequence ID" value="KZV35504.1"/>
    <property type="molecule type" value="Genomic_DNA"/>
</dbReference>
<reference evidence="1 2" key="1">
    <citation type="journal article" date="2015" name="Proc. Natl. Acad. Sci. U.S.A.">
        <title>The resurrection genome of Boea hygrometrica: A blueprint for survival of dehydration.</title>
        <authorList>
            <person name="Xiao L."/>
            <person name="Yang G."/>
            <person name="Zhang L."/>
            <person name="Yang X."/>
            <person name="Zhao S."/>
            <person name="Ji Z."/>
            <person name="Zhou Q."/>
            <person name="Hu M."/>
            <person name="Wang Y."/>
            <person name="Chen M."/>
            <person name="Xu Y."/>
            <person name="Jin H."/>
            <person name="Xiao X."/>
            <person name="Hu G."/>
            <person name="Bao F."/>
            <person name="Hu Y."/>
            <person name="Wan P."/>
            <person name="Li L."/>
            <person name="Deng X."/>
            <person name="Kuang T."/>
            <person name="Xiang C."/>
            <person name="Zhu J.K."/>
            <person name="Oliver M.J."/>
            <person name="He Y."/>
        </authorList>
    </citation>
    <scope>NUCLEOTIDE SEQUENCE [LARGE SCALE GENOMIC DNA]</scope>
    <source>
        <strain evidence="2">cv. XS01</strain>
    </source>
</reference>
<dbReference type="AlphaFoldDB" id="A0A2Z7BMD9"/>
<name>A0A2Z7BMD9_9LAMI</name>
<proteinExistence type="predicted"/>
<dbReference type="Proteomes" id="UP000250235">
    <property type="component" value="Unassembled WGS sequence"/>
</dbReference>
<evidence type="ECO:0000313" key="1">
    <source>
        <dbReference type="EMBL" id="KZV35504.1"/>
    </source>
</evidence>
<accession>A0A2Z7BMD9</accession>
<organism evidence="1 2">
    <name type="scientific">Dorcoceras hygrometricum</name>
    <dbReference type="NCBI Taxonomy" id="472368"/>
    <lineage>
        <taxon>Eukaryota</taxon>
        <taxon>Viridiplantae</taxon>
        <taxon>Streptophyta</taxon>
        <taxon>Embryophyta</taxon>
        <taxon>Tracheophyta</taxon>
        <taxon>Spermatophyta</taxon>
        <taxon>Magnoliopsida</taxon>
        <taxon>eudicotyledons</taxon>
        <taxon>Gunneridae</taxon>
        <taxon>Pentapetalae</taxon>
        <taxon>asterids</taxon>
        <taxon>lamiids</taxon>
        <taxon>Lamiales</taxon>
        <taxon>Gesneriaceae</taxon>
        <taxon>Didymocarpoideae</taxon>
        <taxon>Trichosporeae</taxon>
        <taxon>Loxocarpinae</taxon>
        <taxon>Dorcoceras</taxon>
    </lineage>
</organism>
<evidence type="ECO:0000313" key="2">
    <source>
        <dbReference type="Proteomes" id="UP000250235"/>
    </source>
</evidence>